<evidence type="ECO:0000256" key="1">
    <source>
        <dbReference type="SAM" id="SignalP"/>
    </source>
</evidence>
<evidence type="ECO:0008006" key="4">
    <source>
        <dbReference type="Google" id="ProtNLM"/>
    </source>
</evidence>
<sequence length="98" mass="9335">MLRTAGFIGAAALAGLVTVLAPASANAATGSLGINSRIIGNPSGCIQVNGSPLMANSVANYTDRDATVFSNADCTGDVTGTVPAGAVGAANGGSIQIG</sequence>
<keyword evidence="1" id="KW-0732">Signal</keyword>
<dbReference type="AlphaFoldDB" id="A0A231H978"/>
<dbReference type="Proteomes" id="UP000215506">
    <property type="component" value="Unassembled WGS sequence"/>
</dbReference>
<proteinExistence type="predicted"/>
<dbReference type="EMBL" id="NGAF01000004">
    <property type="protein sequence ID" value="OXR45573.1"/>
    <property type="molecule type" value="Genomic_DNA"/>
</dbReference>
<keyword evidence="3" id="KW-1185">Reference proteome</keyword>
<gene>
    <name evidence="2" type="ORF">B7C42_02698</name>
</gene>
<evidence type="ECO:0000313" key="3">
    <source>
        <dbReference type="Proteomes" id="UP000215506"/>
    </source>
</evidence>
<organism evidence="2 3">
    <name type="scientific">Nocardia cerradoensis</name>
    <dbReference type="NCBI Taxonomy" id="85688"/>
    <lineage>
        <taxon>Bacteria</taxon>
        <taxon>Bacillati</taxon>
        <taxon>Actinomycetota</taxon>
        <taxon>Actinomycetes</taxon>
        <taxon>Mycobacteriales</taxon>
        <taxon>Nocardiaceae</taxon>
        <taxon>Nocardia</taxon>
    </lineage>
</organism>
<comment type="caution">
    <text evidence="2">The sequence shown here is derived from an EMBL/GenBank/DDBJ whole genome shotgun (WGS) entry which is preliminary data.</text>
</comment>
<feature type="chain" id="PRO_5011315739" description="Chaplin domain-containing protein" evidence="1">
    <location>
        <begin position="28"/>
        <end position="98"/>
    </location>
</feature>
<protein>
    <recommendedName>
        <fullName evidence="4">Chaplin domain-containing protein</fullName>
    </recommendedName>
</protein>
<evidence type="ECO:0000313" key="2">
    <source>
        <dbReference type="EMBL" id="OXR45573.1"/>
    </source>
</evidence>
<dbReference type="RefSeq" id="WP_063906176.1">
    <property type="nucleotide sequence ID" value="NZ_NGAF01000004.1"/>
</dbReference>
<reference evidence="2 3" key="1">
    <citation type="submission" date="2017-07" db="EMBL/GenBank/DDBJ databases">
        <title>First draft Genome Sequence of Nocardia cerradoensis isolated from human infection.</title>
        <authorList>
            <person name="Carrasco G."/>
        </authorList>
    </citation>
    <scope>NUCLEOTIDE SEQUENCE [LARGE SCALE GENOMIC DNA]</scope>
    <source>
        <strain evidence="2 3">CNM20130759</strain>
    </source>
</reference>
<name>A0A231H978_9NOCA</name>
<feature type="signal peptide" evidence="1">
    <location>
        <begin position="1"/>
        <end position="27"/>
    </location>
</feature>
<accession>A0A231H978</accession>